<evidence type="ECO:0000259" key="1">
    <source>
        <dbReference type="Pfam" id="PF11799"/>
    </source>
</evidence>
<protein>
    <submittedName>
        <fullName evidence="2">DNA polymerase IV</fullName>
    </submittedName>
</protein>
<dbReference type="EMBL" id="JASNGB010000140">
    <property type="protein sequence ID" value="MDL2345043.1"/>
    <property type="molecule type" value="Genomic_DNA"/>
</dbReference>
<dbReference type="Gene3D" id="3.30.1490.100">
    <property type="entry name" value="DNA polymerase, Y-family, little finger domain"/>
    <property type="match status" value="1"/>
</dbReference>
<organism evidence="2 3">
    <name type="scientific">Deinococcus rhizophilus</name>
    <dbReference type="NCBI Taxonomy" id="3049544"/>
    <lineage>
        <taxon>Bacteria</taxon>
        <taxon>Thermotogati</taxon>
        <taxon>Deinococcota</taxon>
        <taxon>Deinococci</taxon>
        <taxon>Deinococcales</taxon>
        <taxon>Deinococcaceae</taxon>
        <taxon>Deinococcus</taxon>
    </lineage>
</organism>
<accession>A0ABT7JJ05</accession>
<keyword evidence="3" id="KW-1185">Reference proteome</keyword>
<dbReference type="SUPFAM" id="SSF100879">
    <property type="entry name" value="Lesion bypass DNA polymerase (Y-family), little finger domain"/>
    <property type="match status" value="1"/>
</dbReference>
<name>A0ABT7JJ05_9DEIO</name>
<evidence type="ECO:0000313" key="2">
    <source>
        <dbReference type="EMBL" id="MDL2345043.1"/>
    </source>
</evidence>
<dbReference type="InterPro" id="IPR036775">
    <property type="entry name" value="DNA_pol_Y-fam_lit_finger_sf"/>
</dbReference>
<feature type="domain" description="DNA polymerase Y-family little finger" evidence="1">
    <location>
        <begin position="1"/>
        <end position="56"/>
    </location>
</feature>
<feature type="non-terminal residue" evidence="2">
    <location>
        <position position="1"/>
    </location>
</feature>
<proteinExistence type="predicted"/>
<evidence type="ECO:0000313" key="3">
    <source>
        <dbReference type="Proteomes" id="UP001302059"/>
    </source>
</evidence>
<dbReference type="Proteomes" id="UP001302059">
    <property type="component" value="Unassembled WGS sequence"/>
</dbReference>
<dbReference type="Pfam" id="PF11799">
    <property type="entry name" value="IMS_C"/>
    <property type="match status" value="1"/>
</dbReference>
<gene>
    <name evidence="2" type="ORF">QOL99_12900</name>
</gene>
<sequence>KLRLDDRSVVTRRVTLPHPVRDAATLARTAARLVTAELMGTRGVRLVGITAAGLGPPTEPPPTLFGE</sequence>
<reference evidence="2 3" key="1">
    <citation type="submission" date="2023-05" db="EMBL/GenBank/DDBJ databases">
        <authorList>
            <person name="Gao F."/>
        </authorList>
    </citation>
    <scope>NUCLEOTIDE SEQUENCE [LARGE SCALE GENOMIC DNA]</scope>
    <source>
        <strain evidence="2 3">MIMF12</strain>
    </source>
</reference>
<dbReference type="InterPro" id="IPR017961">
    <property type="entry name" value="DNA_pol_Y-fam_little_finger"/>
</dbReference>
<comment type="caution">
    <text evidence="2">The sequence shown here is derived from an EMBL/GenBank/DDBJ whole genome shotgun (WGS) entry which is preliminary data.</text>
</comment>